<keyword evidence="2" id="KW-1185">Reference proteome</keyword>
<proteinExistence type="predicted"/>
<reference evidence="1 2" key="2">
    <citation type="journal article" date="2022" name="Mol. Ecol. Resour.">
        <title>The genomes of chicory, endive, great burdock and yacon provide insights into Asteraceae paleo-polyploidization history and plant inulin production.</title>
        <authorList>
            <person name="Fan W."/>
            <person name="Wang S."/>
            <person name="Wang H."/>
            <person name="Wang A."/>
            <person name="Jiang F."/>
            <person name="Liu H."/>
            <person name="Zhao H."/>
            <person name="Xu D."/>
            <person name="Zhang Y."/>
        </authorList>
    </citation>
    <scope>NUCLEOTIDE SEQUENCE [LARGE SCALE GENOMIC DNA]</scope>
    <source>
        <strain evidence="2">cv. Niubang</strain>
    </source>
</reference>
<evidence type="ECO:0000313" key="2">
    <source>
        <dbReference type="Proteomes" id="UP001055879"/>
    </source>
</evidence>
<name>A0ACB9DQ81_ARCLA</name>
<protein>
    <submittedName>
        <fullName evidence="1">Uncharacterized protein</fullName>
    </submittedName>
</protein>
<accession>A0ACB9DQ81</accession>
<organism evidence="1 2">
    <name type="scientific">Arctium lappa</name>
    <name type="common">Greater burdock</name>
    <name type="synonym">Lappa major</name>
    <dbReference type="NCBI Taxonomy" id="4217"/>
    <lineage>
        <taxon>Eukaryota</taxon>
        <taxon>Viridiplantae</taxon>
        <taxon>Streptophyta</taxon>
        <taxon>Embryophyta</taxon>
        <taxon>Tracheophyta</taxon>
        <taxon>Spermatophyta</taxon>
        <taxon>Magnoliopsida</taxon>
        <taxon>eudicotyledons</taxon>
        <taxon>Gunneridae</taxon>
        <taxon>Pentapetalae</taxon>
        <taxon>asterids</taxon>
        <taxon>campanulids</taxon>
        <taxon>Asterales</taxon>
        <taxon>Asteraceae</taxon>
        <taxon>Carduoideae</taxon>
        <taxon>Cardueae</taxon>
        <taxon>Arctiinae</taxon>
        <taxon>Arctium</taxon>
    </lineage>
</organism>
<gene>
    <name evidence="1" type="ORF">L6452_11532</name>
</gene>
<sequence length="93" mass="10693">MALQKFKTLKITQTFCKPSPFSFPSAETDDHQRTHTTTAITAAFFSPPISDNHHRRLHLRLDHRKISSDPVASTCSSTLKRRSRLKWQVRDAC</sequence>
<evidence type="ECO:0000313" key="1">
    <source>
        <dbReference type="EMBL" id="KAI3748458.1"/>
    </source>
</evidence>
<reference evidence="2" key="1">
    <citation type="journal article" date="2022" name="Mol. Ecol. Resour.">
        <title>The genomes of chicory, endive, great burdock and yacon provide insights into Asteraceae palaeo-polyploidization history and plant inulin production.</title>
        <authorList>
            <person name="Fan W."/>
            <person name="Wang S."/>
            <person name="Wang H."/>
            <person name="Wang A."/>
            <person name="Jiang F."/>
            <person name="Liu H."/>
            <person name="Zhao H."/>
            <person name="Xu D."/>
            <person name="Zhang Y."/>
        </authorList>
    </citation>
    <scope>NUCLEOTIDE SEQUENCE [LARGE SCALE GENOMIC DNA]</scope>
    <source>
        <strain evidence="2">cv. Niubang</strain>
    </source>
</reference>
<dbReference type="Proteomes" id="UP001055879">
    <property type="component" value="Linkage Group LG03"/>
</dbReference>
<comment type="caution">
    <text evidence="1">The sequence shown here is derived from an EMBL/GenBank/DDBJ whole genome shotgun (WGS) entry which is preliminary data.</text>
</comment>
<dbReference type="EMBL" id="CM042049">
    <property type="protein sequence ID" value="KAI3748458.1"/>
    <property type="molecule type" value="Genomic_DNA"/>
</dbReference>